<sequence length="392" mass="42183">MTAPGARVPLYEYALRLHRLDPDGPLRGIVLPPEPDRGQRYRRDLAETGSGGARTAAVLDQRLGRPLSPVSLRLLDSALAQVPVPRHRDPAVRDLSRRHPPALLRTVGRWLVRRGTGREAVAAGLALLAETAVESDVPLILTVGLLGSPFGRLPADALERLPNAAATPALGRLAGRTTGTVRTHCVHALNRIADPRAHYPWWQGPHPLADPDRPADPQAVHWLRRRAADHGDFNGYFAAETLVAADVERAIADPHADGEVVDQTGRLLRATTDCAGTGATLARLDNARELLTHYADHVGRLAPTADRCHSVLALAGYLADPRGEAAVLDRPPGGRAALLAQLTTLLREPGWPARLAELTAWPTGNLAGWSLLTARRTGLLPDGPGPQARRRR</sequence>
<dbReference type="OrthoDB" id="8402552at2"/>
<evidence type="ECO:0000313" key="1">
    <source>
        <dbReference type="EMBL" id="ROR35377.1"/>
    </source>
</evidence>
<dbReference type="AlphaFoldDB" id="A0A8G1U9K7"/>
<dbReference type="EMBL" id="RJVJ01000003">
    <property type="protein sequence ID" value="ROR35377.1"/>
    <property type="molecule type" value="Genomic_DNA"/>
</dbReference>
<organism evidence="1 2">
    <name type="scientific">Kitasatospora cineracea</name>
    <dbReference type="NCBI Taxonomy" id="88074"/>
    <lineage>
        <taxon>Bacteria</taxon>
        <taxon>Bacillati</taxon>
        <taxon>Actinomycetota</taxon>
        <taxon>Actinomycetes</taxon>
        <taxon>Kitasatosporales</taxon>
        <taxon>Streptomycetaceae</taxon>
        <taxon>Kitasatospora</taxon>
    </lineage>
</organism>
<protein>
    <submittedName>
        <fullName evidence="1">Uncharacterized protein</fullName>
    </submittedName>
</protein>
<accession>A0A8G1U9K7</accession>
<name>A0A8G1U9K7_9ACTN</name>
<gene>
    <name evidence="1" type="ORF">EDD39_7035</name>
</gene>
<evidence type="ECO:0000313" key="2">
    <source>
        <dbReference type="Proteomes" id="UP000267408"/>
    </source>
</evidence>
<dbReference type="RefSeq" id="WP_123563632.1">
    <property type="nucleotide sequence ID" value="NZ_RJVJ01000003.1"/>
</dbReference>
<proteinExistence type="predicted"/>
<dbReference type="Proteomes" id="UP000267408">
    <property type="component" value="Unassembled WGS sequence"/>
</dbReference>
<reference evidence="1 2" key="1">
    <citation type="submission" date="2018-11" db="EMBL/GenBank/DDBJ databases">
        <title>Sequencing the genomes of 1000 actinobacteria strains.</title>
        <authorList>
            <person name="Klenk H.-P."/>
        </authorList>
    </citation>
    <scope>NUCLEOTIDE SEQUENCE [LARGE SCALE GENOMIC DNA]</scope>
    <source>
        <strain evidence="1 2">DSM 44780</strain>
    </source>
</reference>
<comment type="caution">
    <text evidence="1">The sequence shown here is derived from an EMBL/GenBank/DDBJ whole genome shotgun (WGS) entry which is preliminary data.</text>
</comment>